<dbReference type="InterPro" id="IPR020904">
    <property type="entry name" value="Sc_DH/Rdtase_CS"/>
</dbReference>
<evidence type="ECO:0000313" key="4">
    <source>
        <dbReference type="EnsemblMetazoa" id="SCAU011788-PB"/>
    </source>
</evidence>
<dbReference type="InterPro" id="IPR036291">
    <property type="entry name" value="NAD(P)-bd_dom_sf"/>
</dbReference>
<dbReference type="PANTHER" id="PTHR43115">
    <property type="entry name" value="DEHYDROGENASE/REDUCTASE SDR FAMILY MEMBER 11"/>
    <property type="match status" value="1"/>
</dbReference>
<keyword evidence="5" id="KW-1185">Reference proteome</keyword>
<sequence length="272" mass="30011">MVSLNSFLYINELFKTYFVMERWCNKVAVVSGASAGIGAACCKALASAGMVVVGLARRQERIARLRDELPPEVGKNLHAIHCDITQEENVTKVFEWTQKELGGCDVLINNAGIIATALLSNRNNTKAIRETIDTNLLGTVFCTREAFHSMATYKNGNGHIVIVNSVAGLQVPNLGPDLPSLNIYPATKFALRAMNEIYRQEFQRRKTQVRVTTISPGVVNTDILPNEIQTVVKQFMPMLKAGEVADAVLWALETPPNVQVHNITIKPMGEKF</sequence>
<dbReference type="OrthoDB" id="1933717at2759"/>
<evidence type="ECO:0000256" key="1">
    <source>
        <dbReference type="ARBA" id="ARBA00006484"/>
    </source>
</evidence>
<organism evidence="4 5">
    <name type="scientific">Stomoxys calcitrans</name>
    <name type="common">Stable fly</name>
    <name type="synonym">Conops calcitrans</name>
    <dbReference type="NCBI Taxonomy" id="35570"/>
    <lineage>
        <taxon>Eukaryota</taxon>
        <taxon>Metazoa</taxon>
        <taxon>Ecdysozoa</taxon>
        <taxon>Arthropoda</taxon>
        <taxon>Hexapoda</taxon>
        <taxon>Insecta</taxon>
        <taxon>Pterygota</taxon>
        <taxon>Neoptera</taxon>
        <taxon>Endopterygota</taxon>
        <taxon>Diptera</taxon>
        <taxon>Brachycera</taxon>
        <taxon>Muscomorpha</taxon>
        <taxon>Muscoidea</taxon>
        <taxon>Muscidae</taxon>
        <taxon>Stomoxys</taxon>
    </lineage>
</organism>
<dbReference type="InterPro" id="IPR002347">
    <property type="entry name" value="SDR_fam"/>
</dbReference>
<dbReference type="FunFam" id="3.40.50.720:FF:000047">
    <property type="entry name" value="NADP-dependent L-serine/L-allo-threonine dehydrogenase"/>
    <property type="match status" value="1"/>
</dbReference>
<gene>
    <name evidence="4" type="primary">106086618</name>
</gene>
<evidence type="ECO:0000256" key="3">
    <source>
        <dbReference type="RuleBase" id="RU000363"/>
    </source>
</evidence>
<dbReference type="PRINTS" id="PR00081">
    <property type="entry name" value="GDHRDH"/>
</dbReference>
<evidence type="ECO:0000313" key="5">
    <source>
        <dbReference type="Proteomes" id="UP000095300"/>
    </source>
</evidence>
<dbReference type="PRINTS" id="PR00080">
    <property type="entry name" value="SDRFAMILY"/>
</dbReference>
<comment type="similarity">
    <text evidence="1 3">Belongs to the short-chain dehydrogenases/reductases (SDR) family.</text>
</comment>
<proteinExistence type="inferred from homology"/>
<accession>A0A1I8PWN0</accession>
<dbReference type="Proteomes" id="UP000095300">
    <property type="component" value="Unassembled WGS sequence"/>
</dbReference>
<dbReference type="PROSITE" id="PS00061">
    <property type="entry name" value="ADH_SHORT"/>
    <property type="match status" value="1"/>
</dbReference>
<protein>
    <recommendedName>
        <fullName evidence="6">Dehydrogenase</fullName>
    </recommendedName>
</protein>
<dbReference type="Pfam" id="PF00106">
    <property type="entry name" value="adh_short"/>
    <property type="match status" value="1"/>
</dbReference>
<dbReference type="STRING" id="35570.A0A1I8PWN0"/>
<dbReference type="GO" id="GO:0016616">
    <property type="term" value="F:oxidoreductase activity, acting on the CH-OH group of donors, NAD or NADP as acceptor"/>
    <property type="evidence" value="ECO:0007669"/>
    <property type="project" value="UniProtKB-ARBA"/>
</dbReference>
<reference evidence="4" key="1">
    <citation type="submission" date="2020-05" db="UniProtKB">
        <authorList>
            <consortium name="EnsemblMetazoa"/>
        </authorList>
    </citation>
    <scope>IDENTIFICATION</scope>
    <source>
        <strain evidence="4">USDA</strain>
    </source>
</reference>
<name>A0A1I8PWN0_STOCA</name>
<dbReference type="AlphaFoldDB" id="A0A1I8PWN0"/>
<dbReference type="PANTHER" id="PTHR43115:SF4">
    <property type="entry name" value="DEHYDROGENASE_REDUCTASE SDR FAMILY MEMBER 11"/>
    <property type="match status" value="1"/>
</dbReference>
<dbReference type="VEuPathDB" id="VectorBase:SCAU011788"/>
<keyword evidence="2" id="KW-0560">Oxidoreductase</keyword>
<evidence type="ECO:0008006" key="6">
    <source>
        <dbReference type="Google" id="ProtNLM"/>
    </source>
</evidence>
<dbReference type="EnsemblMetazoa" id="SCAU011788-RB">
    <property type="protein sequence ID" value="SCAU011788-PB"/>
    <property type="gene ID" value="SCAU011788"/>
</dbReference>
<evidence type="ECO:0000256" key="2">
    <source>
        <dbReference type="ARBA" id="ARBA00023002"/>
    </source>
</evidence>
<dbReference type="Gene3D" id="3.40.50.720">
    <property type="entry name" value="NAD(P)-binding Rossmann-like Domain"/>
    <property type="match status" value="1"/>
</dbReference>
<dbReference type="SUPFAM" id="SSF51735">
    <property type="entry name" value="NAD(P)-binding Rossmann-fold domains"/>
    <property type="match status" value="1"/>
</dbReference>